<sequence length="171" mass="19612">MQEHDGINVTKVDLEEFFLHHLNKIYTAKTLLVSELPELMTNAHFSDLREAIDHTIGEVKQQIARMDKIYEALPIVHAKIHSKGLKGLIEDSFSEIKAHSTNPELRDMSILFYLHCIESIETASFQILEMASVKIKNDQVKELIKQNYQDAKADKTLYLLISAKYISTVNK</sequence>
<protein>
    <submittedName>
        <fullName evidence="1">DUF892 family protein</fullName>
    </submittedName>
</protein>
<dbReference type="EMBL" id="CP098805">
    <property type="protein sequence ID" value="USJ31253.1"/>
    <property type="molecule type" value="Genomic_DNA"/>
</dbReference>
<dbReference type="InterPro" id="IPR047114">
    <property type="entry name" value="YciF"/>
</dbReference>
<keyword evidence="2" id="KW-1185">Reference proteome</keyword>
<evidence type="ECO:0000313" key="1">
    <source>
        <dbReference type="EMBL" id="USJ31253.1"/>
    </source>
</evidence>
<dbReference type="InterPro" id="IPR010287">
    <property type="entry name" value="DUF892_YciF-like"/>
</dbReference>
<organism evidence="1 2">
    <name type="scientific">Dyadobacter chenhuakuii</name>
    <dbReference type="NCBI Taxonomy" id="2909339"/>
    <lineage>
        <taxon>Bacteria</taxon>
        <taxon>Pseudomonadati</taxon>
        <taxon>Bacteroidota</taxon>
        <taxon>Cytophagia</taxon>
        <taxon>Cytophagales</taxon>
        <taxon>Spirosomataceae</taxon>
        <taxon>Dyadobacter</taxon>
    </lineage>
</organism>
<proteinExistence type="predicted"/>
<accession>A0ABY4XLY6</accession>
<dbReference type="PANTHER" id="PTHR30565">
    <property type="entry name" value="PROTEIN YCIF"/>
    <property type="match status" value="1"/>
</dbReference>
<dbReference type="Pfam" id="PF05974">
    <property type="entry name" value="DUF892"/>
    <property type="match status" value="1"/>
</dbReference>
<dbReference type="InterPro" id="IPR012347">
    <property type="entry name" value="Ferritin-like"/>
</dbReference>
<dbReference type="Proteomes" id="UP001055420">
    <property type="component" value="Chromosome"/>
</dbReference>
<dbReference type="PANTHER" id="PTHR30565:SF9">
    <property type="entry name" value="PROTEIN YCIF"/>
    <property type="match status" value="1"/>
</dbReference>
<gene>
    <name evidence="1" type="ORF">NFI80_00645</name>
</gene>
<dbReference type="SUPFAM" id="SSF47240">
    <property type="entry name" value="Ferritin-like"/>
    <property type="match status" value="1"/>
</dbReference>
<dbReference type="Gene3D" id="1.20.1260.10">
    <property type="match status" value="1"/>
</dbReference>
<reference evidence="1" key="1">
    <citation type="submission" date="2022-06" db="EMBL/GenBank/DDBJ databases">
        <title>Novel species in genus Dyadobacter.</title>
        <authorList>
            <person name="Ma C."/>
        </authorList>
    </citation>
    <scope>NUCLEOTIDE SEQUENCE</scope>
    <source>
        <strain evidence="1">CY22</strain>
    </source>
</reference>
<name>A0ABY4XLY6_9BACT</name>
<dbReference type="InterPro" id="IPR009078">
    <property type="entry name" value="Ferritin-like_SF"/>
</dbReference>
<dbReference type="RefSeq" id="WP_235164313.1">
    <property type="nucleotide sequence ID" value="NZ_CP098805.1"/>
</dbReference>
<evidence type="ECO:0000313" key="2">
    <source>
        <dbReference type="Proteomes" id="UP001055420"/>
    </source>
</evidence>